<sequence>MSAPPLSAWDVPAYRTYLAARALAMAGGALTLVALPVLVYRLTGSATLTALMAAAETLPYLVLGLPAGALVDRWHRRRVLVGTSLGVALLLAAIPLADAVGVLTYPQLLLTGLLVGALFVFADAASFGVVPQMVGRERVASATSLLVTVGTAISVAGPVVAGVLVATLPVALVIGLDAAAHLVAGLVLARLRWEGSETRPAVAAGGGSRRTRLGADILEGLRFVLGQPVVRALTLLGIGCSLAGGAVAGLVVVIGVERLGLGAEDAAIGWLFAAGALGTFVASLALPRLQQRVGVGIITTCGFAVAAVAVGALSATTSLVLALVLLACFHLASTTLIVNGIVVRQVVTPDALQGRVNTTARMIAWGGSPLGAAAAGVVAGTAGVEWALRLAAGALLVSLVGALVWGVARYPRLAALEVERAEPGRARKCAPGAARTERERS</sequence>
<feature type="transmembrane region" description="Helical" evidence="7">
    <location>
        <begin position="293"/>
        <end position="313"/>
    </location>
</feature>
<feature type="transmembrane region" description="Helical" evidence="7">
    <location>
        <begin position="142"/>
        <end position="164"/>
    </location>
</feature>
<keyword evidence="2" id="KW-0813">Transport</keyword>
<evidence type="ECO:0000256" key="6">
    <source>
        <dbReference type="ARBA" id="ARBA00023136"/>
    </source>
</evidence>
<organism evidence="9 10">
    <name type="scientific">Nocardioides zeae</name>
    <dbReference type="NCBI Taxonomy" id="1457234"/>
    <lineage>
        <taxon>Bacteria</taxon>
        <taxon>Bacillati</taxon>
        <taxon>Actinomycetota</taxon>
        <taxon>Actinomycetes</taxon>
        <taxon>Propionibacteriales</taxon>
        <taxon>Nocardioidaceae</taxon>
        <taxon>Nocardioides</taxon>
    </lineage>
</organism>
<feature type="transmembrane region" description="Helical" evidence="7">
    <location>
        <begin position="390"/>
        <end position="408"/>
    </location>
</feature>
<dbReference type="SUPFAM" id="SSF103473">
    <property type="entry name" value="MFS general substrate transporter"/>
    <property type="match status" value="1"/>
</dbReference>
<feature type="transmembrane region" description="Helical" evidence="7">
    <location>
        <begin position="46"/>
        <end position="67"/>
    </location>
</feature>
<dbReference type="Proteomes" id="UP000468687">
    <property type="component" value="Unassembled WGS sequence"/>
</dbReference>
<reference evidence="9 10" key="1">
    <citation type="journal article" date="2014" name="Int. J. Syst. Evol. Microbiol.">
        <title>Nocardioides zeae sp. nov., isolated from the stem of Zea mays.</title>
        <authorList>
            <person name="Glaeser S.P."/>
            <person name="McInroy J.A."/>
            <person name="Busse H.J."/>
            <person name="Kampfer P."/>
        </authorList>
    </citation>
    <scope>NUCLEOTIDE SEQUENCE [LARGE SCALE GENOMIC DNA]</scope>
    <source>
        <strain evidence="9 10">JCM 30728</strain>
    </source>
</reference>
<evidence type="ECO:0000313" key="9">
    <source>
        <dbReference type="EMBL" id="NEN77916.1"/>
    </source>
</evidence>
<feature type="transmembrane region" description="Helical" evidence="7">
    <location>
        <begin position="170"/>
        <end position="189"/>
    </location>
</feature>
<accession>A0A6P0HHA3</accession>
<dbReference type="InterPro" id="IPR010290">
    <property type="entry name" value="TM_effector"/>
</dbReference>
<dbReference type="PROSITE" id="PS50850">
    <property type="entry name" value="MFS"/>
    <property type="match status" value="1"/>
</dbReference>
<feature type="transmembrane region" description="Helical" evidence="7">
    <location>
        <begin position="363"/>
        <end position="384"/>
    </location>
</feature>
<feature type="transmembrane region" description="Helical" evidence="7">
    <location>
        <begin position="79"/>
        <end position="97"/>
    </location>
</feature>
<keyword evidence="10" id="KW-1185">Reference proteome</keyword>
<feature type="domain" description="Major facilitator superfamily (MFS) profile" evidence="8">
    <location>
        <begin position="1"/>
        <end position="410"/>
    </location>
</feature>
<evidence type="ECO:0000256" key="5">
    <source>
        <dbReference type="ARBA" id="ARBA00022989"/>
    </source>
</evidence>
<evidence type="ECO:0000256" key="1">
    <source>
        <dbReference type="ARBA" id="ARBA00004651"/>
    </source>
</evidence>
<gene>
    <name evidence="9" type="ORF">G3T38_06465</name>
</gene>
<keyword evidence="3" id="KW-1003">Cell membrane</keyword>
<feature type="transmembrane region" description="Helical" evidence="7">
    <location>
        <begin position="267"/>
        <end position="286"/>
    </location>
</feature>
<comment type="caution">
    <text evidence="9">The sequence shown here is derived from an EMBL/GenBank/DDBJ whole genome shotgun (WGS) entry which is preliminary data.</text>
</comment>
<evidence type="ECO:0000256" key="4">
    <source>
        <dbReference type="ARBA" id="ARBA00022692"/>
    </source>
</evidence>
<keyword evidence="5 7" id="KW-1133">Transmembrane helix</keyword>
<dbReference type="GO" id="GO:0005886">
    <property type="term" value="C:plasma membrane"/>
    <property type="evidence" value="ECO:0007669"/>
    <property type="project" value="UniProtKB-SubCell"/>
</dbReference>
<name>A0A6P0HHA3_9ACTN</name>
<dbReference type="PANTHER" id="PTHR23513:SF6">
    <property type="entry name" value="MAJOR FACILITATOR SUPERFAMILY ASSOCIATED DOMAIN-CONTAINING PROTEIN"/>
    <property type="match status" value="1"/>
</dbReference>
<protein>
    <submittedName>
        <fullName evidence="9">MFS transporter</fullName>
    </submittedName>
</protein>
<dbReference type="Gene3D" id="1.20.1250.20">
    <property type="entry name" value="MFS general substrate transporter like domains"/>
    <property type="match status" value="1"/>
</dbReference>
<evidence type="ECO:0000256" key="7">
    <source>
        <dbReference type="SAM" id="Phobius"/>
    </source>
</evidence>
<dbReference type="Pfam" id="PF05977">
    <property type="entry name" value="MFS_3"/>
    <property type="match status" value="1"/>
</dbReference>
<dbReference type="GO" id="GO:0022857">
    <property type="term" value="F:transmembrane transporter activity"/>
    <property type="evidence" value="ECO:0007669"/>
    <property type="project" value="InterPro"/>
</dbReference>
<keyword evidence="4 7" id="KW-0812">Transmembrane</keyword>
<dbReference type="CDD" id="cd06173">
    <property type="entry name" value="MFS_MefA_like"/>
    <property type="match status" value="1"/>
</dbReference>
<feature type="transmembrane region" description="Helical" evidence="7">
    <location>
        <begin position="22"/>
        <end position="40"/>
    </location>
</feature>
<feature type="transmembrane region" description="Helical" evidence="7">
    <location>
        <begin position="109"/>
        <end position="130"/>
    </location>
</feature>
<evidence type="ECO:0000256" key="2">
    <source>
        <dbReference type="ARBA" id="ARBA00022448"/>
    </source>
</evidence>
<feature type="transmembrane region" description="Helical" evidence="7">
    <location>
        <begin position="232"/>
        <end position="255"/>
    </location>
</feature>
<dbReference type="EMBL" id="JAAGXA010000003">
    <property type="protein sequence ID" value="NEN77916.1"/>
    <property type="molecule type" value="Genomic_DNA"/>
</dbReference>
<dbReference type="RefSeq" id="WP_163771266.1">
    <property type="nucleotide sequence ID" value="NZ_JAAGXA010000003.1"/>
</dbReference>
<evidence type="ECO:0000256" key="3">
    <source>
        <dbReference type="ARBA" id="ARBA00022475"/>
    </source>
</evidence>
<dbReference type="InterPro" id="IPR020846">
    <property type="entry name" value="MFS_dom"/>
</dbReference>
<dbReference type="AlphaFoldDB" id="A0A6P0HHA3"/>
<evidence type="ECO:0000259" key="8">
    <source>
        <dbReference type="PROSITE" id="PS50850"/>
    </source>
</evidence>
<feature type="transmembrane region" description="Helical" evidence="7">
    <location>
        <begin position="319"/>
        <end position="342"/>
    </location>
</feature>
<comment type="subcellular location">
    <subcellularLocation>
        <location evidence="1">Cell membrane</location>
        <topology evidence="1">Multi-pass membrane protein</topology>
    </subcellularLocation>
</comment>
<dbReference type="InterPro" id="IPR036259">
    <property type="entry name" value="MFS_trans_sf"/>
</dbReference>
<evidence type="ECO:0000313" key="10">
    <source>
        <dbReference type="Proteomes" id="UP000468687"/>
    </source>
</evidence>
<keyword evidence="6 7" id="KW-0472">Membrane</keyword>
<dbReference type="PANTHER" id="PTHR23513">
    <property type="entry name" value="INTEGRAL MEMBRANE EFFLUX PROTEIN-RELATED"/>
    <property type="match status" value="1"/>
</dbReference>
<proteinExistence type="predicted"/>